<dbReference type="eggNOG" id="KOG3074">
    <property type="taxonomic scope" value="Eukaryota"/>
</dbReference>
<dbReference type="OrthoDB" id="523901at2759"/>
<dbReference type="GeneID" id="6749032"/>
<accession>B3RKP5</accession>
<dbReference type="PhylomeDB" id="B3RKP5"/>
<dbReference type="STRING" id="10228.B3RKP5"/>
<organism evidence="4 5">
    <name type="scientific">Trichoplax adhaerens</name>
    <name type="common">Trichoplax reptans</name>
    <dbReference type="NCBI Taxonomy" id="10228"/>
    <lineage>
        <taxon>Eukaryota</taxon>
        <taxon>Metazoa</taxon>
        <taxon>Placozoa</taxon>
        <taxon>Uniplacotomia</taxon>
        <taxon>Trichoplacea</taxon>
        <taxon>Trichoplacidae</taxon>
        <taxon>Trichoplax</taxon>
    </lineage>
</organism>
<dbReference type="GO" id="GO:0000977">
    <property type="term" value="F:RNA polymerase II transcription regulatory region sequence-specific DNA binding"/>
    <property type="evidence" value="ECO:0000318"/>
    <property type="project" value="GO_Central"/>
</dbReference>
<dbReference type="RefSeq" id="XP_002107817.1">
    <property type="nucleotide sequence ID" value="XM_002107781.1"/>
</dbReference>
<dbReference type="GO" id="GO:0000981">
    <property type="term" value="F:DNA-binding transcription factor activity, RNA polymerase II-specific"/>
    <property type="evidence" value="ECO:0000318"/>
    <property type="project" value="GO_Central"/>
</dbReference>
<dbReference type="KEGG" id="tad:TRIADDRAFT_51711"/>
<evidence type="ECO:0000313" key="5">
    <source>
        <dbReference type="Proteomes" id="UP000009022"/>
    </source>
</evidence>
<dbReference type="HOGENOM" id="CLU_057873_1_1_1"/>
<dbReference type="PANTHER" id="PTHR12611:SF0">
    <property type="entry name" value="PURINE-RICH BINDING PROTEIN-ALPHA, ISOFORM B"/>
    <property type="match status" value="1"/>
</dbReference>
<reference evidence="4 5" key="1">
    <citation type="journal article" date="2008" name="Nature">
        <title>The Trichoplax genome and the nature of placozoans.</title>
        <authorList>
            <person name="Srivastava M."/>
            <person name="Begovic E."/>
            <person name="Chapman J."/>
            <person name="Putnam N.H."/>
            <person name="Hellsten U."/>
            <person name="Kawashima T."/>
            <person name="Kuo A."/>
            <person name="Mitros T."/>
            <person name="Salamov A."/>
            <person name="Carpenter M.L."/>
            <person name="Signorovitch A.Y."/>
            <person name="Moreno M.A."/>
            <person name="Kamm K."/>
            <person name="Grimwood J."/>
            <person name="Schmutz J."/>
            <person name="Shapiro H."/>
            <person name="Grigoriev I.V."/>
            <person name="Buss L.W."/>
            <person name="Schierwater B."/>
            <person name="Dellaporta S.L."/>
            <person name="Rokhsar D.S."/>
        </authorList>
    </citation>
    <scope>NUCLEOTIDE SEQUENCE [LARGE SCALE GENOMIC DNA]</scope>
    <source>
        <strain evidence="4 5">Grell-BS-1999</strain>
    </source>
</reference>
<dbReference type="GO" id="GO:0006357">
    <property type="term" value="P:regulation of transcription by RNA polymerase II"/>
    <property type="evidence" value="ECO:0000318"/>
    <property type="project" value="GO_Central"/>
</dbReference>
<dbReference type="Proteomes" id="UP000009022">
    <property type="component" value="Unassembled WGS sequence"/>
</dbReference>
<name>B3RKP5_TRIAD</name>
<dbReference type="OMA" id="AKEDGWS"/>
<dbReference type="FunCoup" id="B3RKP5">
    <property type="interactions" value="2805"/>
</dbReference>
<sequence>MAERQGAGSDLQAESTSEFSGNEYEGNAKGKDDLASKTLHIQAKRFYLDVKQNRGGRFIKVAERYRQEETEKKTSWKSGSSSTVHTIDRVASNGSRSQITFGMTLGKDIRDQLDDFADFYASLDPGNRNEEGESGNLKSGVIRKGEKWYYLDLKENPRGKFLRISQVLRYGGRNQIALPAQGIAEMKDALSDLLDEFGVEDVETEQTSLDSQMLRAESKRIYFDVGKNNRGTFLRITEVRGRTRNAVRLPQSCLSKFKEIISDYCDRLGVKDDEEKSATE</sequence>
<dbReference type="CTD" id="6749032"/>
<dbReference type="AlphaFoldDB" id="B3RKP5"/>
<dbReference type="SMART" id="SM00712">
    <property type="entry name" value="PUR"/>
    <property type="match status" value="3"/>
</dbReference>
<dbReference type="GO" id="GO:0005634">
    <property type="term" value="C:nucleus"/>
    <property type="evidence" value="ECO:0000318"/>
    <property type="project" value="GO_Central"/>
</dbReference>
<dbReference type="Gene3D" id="3.10.450.700">
    <property type="match status" value="1"/>
</dbReference>
<dbReference type="Gene3D" id="3.30.2450.30">
    <property type="match status" value="1"/>
</dbReference>
<comment type="similarity">
    <text evidence="1">Belongs to the PUR DNA-binding protein family.</text>
</comment>
<evidence type="ECO:0000313" key="4">
    <source>
        <dbReference type="EMBL" id="EDV28615.1"/>
    </source>
</evidence>
<dbReference type="FunFam" id="3.30.2450.30:FF:000003">
    <property type="entry name" value="Histone acetyltransferase"/>
    <property type="match status" value="1"/>
</dbReference>
<evidence type="ECO:0000256" key="3">
    <source>
        <dbReference type="SAM" id="MobiDB-lite"/>
    </source>
</evidence>
<evidence type="ECO:0008006" key="6">
    <source>
        <dbReference type="Google" id="ProtNLM"/>
    </source>
</evidence>
<dbReference type="Pfam" id="PF04845">
    <property type="entry name" value="PurA"/>
    <property type="match status" value="1"/>
</dbReference>
<dbReference type="InterPro" id="IPR006628">
    <property type="entry name" value="PUR-bd_fam"/>
</dbReference>
<keyword evidence="2" id="KW-0238">DNA-binding</keyword>
<protein>
    <recommendedName>
        <fullName evidence="6">Transcriptional activator protein Pur-alpha</fullName>
    </recommendedName>
</protein>
<evidence type="ECO:0000256" key="2">
    <source>
        <dbReference type="ARBA" id="ARBA00023125"/>
    </source>
</evidence>
<dbReference type="InParanoid" id="B3RKP5"/>
<feature type="region of interest" description="Disordered" evidence="3">
    <location>
        <begin position="1"/>
        <end position="34"/>
    </location>
</feature>
<gene>
    <name evidence="4" type="ORF">TRIADDRAFT_51711</name>
</gene>
<evidence type="ECO:0000256" key="1">
    <source>
        <dbReference type="ARBA" id="ARBA00009251"/>
    </source>
</evidence>
<dbReference type="PANTHER" id="PTHR12611">
    <property type="entry name" value="PUR-TRANSCRIPTIONAL ACTIVATOR"/>
    <property type="match status" value="1"/>
</dbReference>
<dbReference type="EMBL" id="DS985241">
    <property type="protein sequence ID" value="EDV28615.1"/>
    <property type="molecule type" value="Genomic_DNA"/>
</dbReference>
<keyword evidence="5" id="KW-1185">Reference proteome</keyword>
<proteinExistence type="inferred from homology"/>
<dbReference type="GO" id="GO:0032422">
    <property type="term" value="F:purine-rich negative regulatory element binding"/>
    <property type="evidence" value="ECO:0000318"/>
    <property type="project" value="GO_Central"/>
</dbReference>